<reference evidence="2" key="2">
    <citation type="journal article" date="2019" name="Genome Biol. Evol.">
        <title>Day and night: Metabolic profiles and evolutionary relationships of six axenic non-marine cyanobacteria.</title>
        <authorList>
            <person name="Will S.E."/>
            <person name="Henke P."/>
            <person name="Boedeker C."/>
            <person name="Huang S."/>
            <person name="Brinkmann H."/>
            <person name="Rohde M."/>
            <person name="Jarek M."/>
            <person name="Friedl T."/>
            <person name="Seufert S."/>
            <person name="Schumacher M."/>
            <person name="Overmann J."/>
            <person name="Neumann-Schaal M."/>
            <person name="Petersen J."/>
        </authorList>
    </citation>
    <scope>NUCLEOTIDE SEQUENCE [LARGE SCALE GENOMIC DNA]</scope>
    <source>
        <strain evidence="2">PCC 7102</strain>
    </source>
</reference>
<dbReference type="GO" id="GO:0045004">
    <property type="term" value="P:DNA replication proofreading"/>
    <property type="evidence" value="ECO:0007669"/>
    <property type="project" value="TreeGrafter"/>
</dbReference>
<dbReference type="InterPro" id="IPR013520">
    <property type="entry name" value="Ribonucl_H"/>
</dbReference>
<dbReference type="GO" id="GO:0003676">
    <property type="term" value="F:nucleic acid binding"/>
    <property type="evidence" value="ECO:0007669"/>
    <property type="project" value="InterPro"/>
</dbReference>
<keyword evidence="3" id="KW-1185">Reference proteome</keyword>
<evidence type="ECO:0000313" key="2">
    <source>
        <dbReference type="EMBL" id="RUT05076.1"/>
    </source>
</evidence>
<feature type="domain" description="Exonuclease" evidence="1">
    <location>
        <begin position="8"/>
        <end position="174"/>
    </location>
</feature>
<reference evidence="2" key="1">
    <citation type="submission" date="2018-12" db="EMBL/GenBank/DDBJ databases">
        <authorList>
            <person name="Will S."/>
            <person name="Neumann-Schaal M."/>
            <person name="Henke P."/>
        </authorList>
    </citation>
    <scope>NUCLEOTIDE SEQUENCE</scope>
    <source>
        <strain evidence="2">PCC 7102</strain>
    </source>
</reference>
<comment type="caution">
    <text evidence="2">The sequence shown here is derived from an EMBL/GenBank/DDBJ whole genome shotgun (WGS) entry which is preliminary data.</text>
</comment>
<proteinExistence type="predicted"/>
<evidence type="ECO:0000259" key="1">
    <source>
        <dbReference type="SMART" id="SM00479"/>
    </source>
</evidence>
<dbReference type="InterPro" id="IPR036397">
    <property type="entry name" value="RNaseH_sf"/>
</dbReference>
<dbReference type="GO" id="GO:0008408">
    <property type="term" value="F:3'-5' exonuclease activity"/>
    <property type="evidence" value="ECO:0007669"/>
    <property type="project" value="TreeGrafter"/>
</dbReference>
<dbReference type="PANTHER" id="PTHR30231">
    <property type="entry name" value="DNA POLYMERASE III SUBUNIT EPSILON"/>
    <property type="match status" value="1"/>
</dbReference>
<dbReference type="Gene3D" id="3.30.420.10">
    <property type="entry name" value="Ribonuclease H-like superfamily/Ribonuclease H"/>
    <property type="match status" value="1"/>
</dbReference>
<dbReference type="InterPro" id="IPR012337">
    <property type="entry name" value="RNaseH-like_sf"/>
</dbReference>
<dbReference type="RefSeq" id="WP_127082334.1">
    <property type="nucleotide sequence ID" value="NZ_RSCL01000009.1"/>
</dbReference>
<dbReference type="SMART" id="SM00479">
    <property type="entry name" value="EXOIII"/>
    <property type="match status" value="1"/>
</dbReference>
<dbReference type="GO" id="GO:0005829">
    <property type="term" value="C:cytosol"/>
    <property type="evidence" value="ECO:0007669"/>
    <property type="project" value="TreeGrafter"/>
</dbReference>
<dbReference type="EMBL" id="RSCL01000009">
    <property type="protein sequence ID" value="RUT05076.1"/>
    <property type="molecule type" value="Genomic_DNA"/>
</dbReference>
<name>A0A3S1CJY8_9CYAN</name>
<dbReference type="Pfam" id="PF20600">
    <property type="entry name" value="ExoX-like_C"/>
    <property type="match status" value="1"/>
</dbReference>
<dbReference type="PANTHER" id="PTHR30231:SF41">
    <property type="entry name" value="DNA POLYMERASE III SUBUNIT EPSILON"/>
    <property type="match status" value="1"/>
</dbReference>
<dbReference type="CDD" id="cd06127">
    <property type="entry name" value="DEDDh"/>
    <property type="match status" value="1"/>
</dbReference>
<sequence length="267" mass="30398">MKLNLARPLAFIDLETTGVNISTDRIVQIAVLKVFPGGTDKLRQQILNPTIPIPLEASQVHGIYDKDVLEKKTFFDVAHGIMYFIEDCDIAGYNSNKFDIPLLVAEFLRVGIDFKLEGRKFIDVQTIFHKMEPRNLKAAYKFYCGQELDGAHNAANDIRATYEVFKSQLQRYENVELEDNNGNSYHPIQNDMDALAGFTPFDLLDPTRRIVYNDSHVETLAFGKYNGKTLAEVYATDPGYLDWIIKGDFSLFTKKAVKRVVEAMKNQ</sequence>
<protein>
    <submittedName>
        <fullName evidence="2">DNA polymerase III subunit epsilon</fullName>
    </submittedName>
</protein>
<evidence type="ECO:0000313" key="3">
    <source>
        <dbReference type="Proteomes" id="UP000271624"/>
    </source>
</evidence>
<dbReference type="Pfam" id="PF00929">
    <property type="entry name" value="RNase_T"/>
    <property type="match status" value="1"/>
</dbReference>
<dbReference type="InterPro" id="IPR046768">
    <property type="entry name" value="ExoX-like_C"/>
</dbReference>
<accession>A0A3S1CJY8</accession>
<organism evidence="2 3">
    <name type="scientific">Dulcicalothrix desertica PCC 7102</name>
    <dbReference type="NCBI Taxonomy" id="232991"/>
    <lineage>
        <taxon>Bacteria</taxon>
        <taxon>Bacillati</taxon>
        <taxon>Cyanobacteriota</taxon>
        <taxon>Cyanophyceae</taxon>
        <taxon>Nostocales</taxon>
        <taxon>Calotrichaceae</taxon>
        <taxon>Dulcicalothrix</taxon>
    </lineage>
</organism>
<dbReference type="SUPFAM" id="SSF53098">
    <property type="entry name" value="Ribonuclease H-like"/>
    <property type="match status" value="1"/>
</dbReference>
<dbReference type="Proteomes" id="UP000271624">
    <property type="component" value="Unassembled WGS sequence"/>
</dbReference>
<dbReference type="OrthoDB" id="9804290at2"/>
<gene>
    <name evidence="2" type="ORF">DSM106972_038970</name>
</gene>
<dbReference type="AlphaFoldDB" id="A0A3S1CJY8"/>